<accession>A0ACA9LVE7</accession>
<sequence>MGKAKGNVWKHWTILNTKNQPEASYENCSEDNSDDHSDDCFEENDETLPKKNITKPHPRVKCNYCSKTFERGLASRIQMHLNSCLKAPNNAKANLKRKNSTTSGKSTQKYQKTMPIDNFIDNVNENEQETLEFMLAQAIFATGTSFAFIENPYVIKFFQRIRPAFKLPTRKKLANELLDKVYENVKAESDKKILQAQKVALVIPAITRWGTHLECFQSLQKSQIAIEQTLMDLKIRQTMDSNLRIHVLQDEFWENLNLVTDILTPIVTILKLFESNESTLSSIYSNFRKMKNSLQKIPIAYMMDPRFLDESKDFNVEAMGYNTFTTYCNNRFEQNKSVKLFVELVTFRNKNPPYDNEIIWKSAIHLLHQPVITKEDDEYSEFDQDIEKEIYNNISEIIDSENEEIYEASNADNISAFEMNIDD</sequence>
<protein>
    <submittedName>
        <fullName evidence="1">22364_t:CDS:1</fullName>
    </submittedName>
</protein>
<reference evidence="1" key="1">
    <citation type="submission" date="2021-06" db="EMBL/GenBank/DDBJ databases">
        <authorList>
            <person name="Kallberg Y."/>
            <person name="Tangrot J."/>
            <person name="Rosling A."/>
        </authorList>
    </citation>
    <scope>NUCLEOTIDE SEQUENCE</scope>
    <source>
        <strain evidence="1">MA461A</strain>
    </source>
</reference>
<organism evidence="1 2">
    <name type="scientific">Racocetra persica</name>
    <dbReference type="NCBI Taxonomy" id="160502"/>
    <lineage>
        <taxon>Eukaryota</taxon>
        <taxon>Fungi</taxon>
        <taxon>Fungi incertae sedis</taxon>
        <taxon>Mucoromycota</taxon>
        <taxon>Glomeromycotina</taxon>
        <taxon>Glomeromycetes</taxon>
        <taxon>Diversisporales</taxon>
        <taxon>Gigasporaceae</taxon>
        <taxon>Racocetra</taxon>
    </lineage>
</organism>
<evidence type="ECO:0000313" key="2">
    <source>
        <dbReference type="Proteomes" id="UP000789920"/>
    </source>
</evidence>
<proteinExistence type="predicted"/>
<dbReference type="EMBL" id="CAJVQC010005269">
    <property type="protein sequence ID" value="CAG8551636.1"/>
    <property type="molecule type" value="Genomic_DNA"/>
</dbReference>
<name>A0ACA9LVE7_9GLOM</name>
<keyword evidence="2" id="KW-1185">Reference proteome</keyword>
<comment type="caution">
    <text evidence="1">The sequence shown here is derived from an EMBL/GenBank/DDBJ whole genome shotgun (WGS) entry which is preliminary data.</text>
</comment>
<evidence type="ECO:0000313" key="1">
    <source>
        <dbReference type="EMBL" id="CAG8551636.1"/>
    </source>
</evidence>
<gene>
    <name evidence="1" type="ORF">RPERSI_LOCUS3984</name>
</gene>
<dbReference type="Proteomes" id="UP000789920">
    <property type="component" value="Unassembled WGS sequence"/>
</dbReference>